<dbReference type="AlphaFoldDB" id="A0A067RJ11"/>
<dbReference type="EMBL" id="KK852441">
    <property type="protein sequence ID" value="KDR23861.1"/>
    <property type="molecule type" value="Genomic_DNA"/>
</dbReference>
<accession>A0A067RJ11</accession>
<organism evidence="2 3">
    <name type="scientific">Zootermopsis nevadensis</name>
    <name type="common">Dampwood termite</name>
    <dbReference type="NCBI Taxonomy" id="136037"/>
    <lineage>
        <taxon>Eukaryota</taxon>
        <taxon>Metazoa</taxon>
        <taxon>Ecdysozoa</taxon>
        <taxon>Arthropoda</taxon>
        <taxon>Hexapoda</taxon>
        <taxon>Insecta</taxon>
        <taxon>Pterygota</taxon>
        <taxon>Neoptera</taxon>
        <taxon>Polyneoptera</taxon>
        <taxon>Dictyoptera</taxon>
        <taxon>Blattodea</taxon>
        <taxon>Blattoidea</taxon>
        <taxon>Termitoidae</taxon>
        <taxon>Termopsidae</taxon>
        <taxon>Zootermopsis</taxon>
    </lineage>
</organism>
<evidence type="ECO:0000313" key="2">
    <source>
        <dbReference type="EMBL" id="KDR23861.1"/>
    </source>
</evidence>
<dbReference type="Gene3D" id="2.40.50.40">
    <property type="match status" value="1"/>
</dbReference>
<name>A0A067RJ11_ZOONE</name>
<keyword evidence="3" id="KW-1185">Reference proteome</keyword>
<dbReference type="InParanoid" id="A0A067RJ11"/>
<proteinExistence type="predicted"/>
<gene>
    <name evidence="2" type="ORF">L798_12918</name>
</gene>
<sequence length="90" mass="10243">MCLYPNSEYNTLEPQENLDCPDLVLDFEDNGETREGTNKEKQNQKPGTPVGDRKPSAKKREHVEPSTLKWVFFQGVVVLALPLTDRLAVR</sequence>
<feature type="region of interest" description="Disordered" evidence="1">
    <location>
        <begin position="26"/>
        <end position="63"/>
    </location>
</feature>
<reference evidence="2 3" key="1">
    <citation type="journal article" date="2014" name="Nat. Commun.">
        <title>Molecular traces of alternative social organization in a termite genome.</title>
        <authorList>
            <person name="Terrapon N."/>
            <person name="Li C."/>
            <person name="Robertson H.M."/>
            <person name="Ji L."/>
            <person name="Meng X."/>
            <person name="Booth W."/>
            <person name="Chen Z."/>
            <person name="Childers C.P."/>
            <person name="Glastad K.M."/>
            <person name="Gokhale K."/>
            <person name="Gowin J."/>
            <person name="Gronenberg W."/>
            <person name="Hermansen R.A."/>
            <person name="Hu H."/>
            <person name="Hunt B.G."/>
            <person name="Huylmans A.K."/>
            <person name="Khalil S.M."/>
            <person name="Mitchell R.D."/>
            <person name="Munoz-Torres M.C."/>
            <person name="Mustard J.A."/>
            <person name="Pan H."/>
            <person name="Reese J.T."/>
            <person name="Scharf M.E."/>
            <person name="Sun F."/>
            <person name="Vogel H."/>
            <person name="Xiao J."/>
            <person name="Yang W."/>
            <person name="Yang Z."/>
            <person name="Yang Z."/>
            <person name="Zhou J."/>
            <person name="Zhu J."/>
            <person name="Brent C.S."/>
            <person name="Elsik C.G."/>
            <person name="Goodisman M.A."/>
            <person name="Liberles D.A."/>
            <person name="Roe R.M."/>
            <person name="Vargo E.L."/>
            <person name="Vilcinskas A."/>
            <person name="Wang J."/>
            <person name="Bornberg-Bauer E."/>
            <person name="Korb J."/>
            <person name="Zhang G."/>
            <person name="Liebig J."/>
        </authorList>
    </citation>
    <scope>NUCLEOTIDE SEQUENCE [LARGE SCALE GENOMIC DNA]</scope>
    <source>
        <tissue evidence="2">Whole organism</tissue>
    </source>
</reference>
<protein>
    <submittedName>
        <fullName evidence="2">Uncharacterized protein</fullName>
    </submittedName>
</protein>
<dbReference type="Proteomes" id="UP000027135">
    <property type="component" value="Unassembled WGS sequence"/>
</dbReference>
<evidence type="ECO:0000256" key="1">
    <source>
        <dbReference type="SAM" id="MobiDB-lite"/>
    </source>
</evidence>
<feature type="compositionally biased region" description="Basic and acidic residues" evidence="1">
    <location>
        <begin position="31"/>
        <end position="43"/>
    </location>
</feature>
<evidence type="ECO:0000313" key="3">
    <source>
        <dbReference type="Proteomes" id="UP000027135"/>
    </source>
</evidence>